<dbReference type="EMBL" id="SMMU01000029">
    <property type="protein sequence ID" value="TCL26807.1"/>
    <property type="molecule type" value="Genomic_DNA"/>
</dbReference>
<dbReference type="AlphaFoldDB" id="A0A4R1PR45"/>
<evidence type="ECO:0000259" key="2">
    <source>
        <dbReference type="Pfam" id="PF03869"/>
    </source>
</evidence>
<dbReference type="GO" id="GO:0006355">
    <property type="term" value="P:regulation of DNA-templated transcription"/>
    <property type="evidence" value="ECO:0007669"/>
    <property type="project" value="InterPro"/>
</dbReference>
<accession>A0A4R1PR45</accession>
<feature type="region of interest" description="Disordered" evidence="1">
    <location>
        <begin position="91"/>
        <end position="118"/>
    </location>
</feature>
<evidence type="ECO:0000256" key="1">
    <source>
        <dbReference type="SAM" id="MobiDB-lite"/>
    </source>
</evidence>
<name>A0A4R1PR45_9GAMM</name>
<evidence type="ECO:0000313" key="4">
    <source>
        <dbReference type="Proteomes" id="UP000295169"/>
    </source>
</evidence>
<comment type="caution">
    <text evidence="3">The sequence shown here is derived from an EMBL/GenBank/DDBJ whole genome shotgun (WGS) entry which is preliminary data.</text>
</comment>
<dbReference type="RefSeq" id="WP_165496572.1">
    <property type="nucleotide sequence ID" value="NZ_JBHLST010000024.1"/>
</dbReference>
<dbReference type="InterPro" id="IPR010985">
    <property type="entry name" value="Ribbon_hlx_hlx"/>
</dbReference>
<organism evidence="3 4">
    <name type="scientific">Azotobacter chroococcum</name>
    <dbReference type="NCBI Taxonomy" id="353"/>
    <lineage>
        <taxon>Bacteria</taxon>
        <taxon>Pseudomonadati</taxon>
        <taxon>Pseudomonadota</taxon>
        <taxon>Gammaproteobacteria</taxon>
        <taxon>Pseudomonadales</taxon>
        <taxon>Pseudomonadaceae</taxon>
        <taxon>Azotobacter</taxon>
    </lineage>
</organism>
<reference evidence="3 4" key="1">
    <citation type="submission" date="2019-03" db="EMBL/GenBank/DDBJ databases">
        <title>Genomic Encyclopedia of Type Strains, Phase IV (KMG-IV): sequencing the most valuable type-strain genomes for metagenomic binning, comparative biology and taxonomic classification.</title>
        <authorList>
            <person name="Goeker M."/>
        </authorList>
    </citation>
    <scope>NUCLEOTIDE SEQUENCE [LARGE SCALE GENOMIC DNA]</scope>
    <source>
        <strain evidence="3 4">DSM 2286</strain>
    </source>
</reference>
<dbReference type="InterPro" id="IPR005569">
    <property type="entry name" value="Arc_DNA-bd_dom"/>
</dbReference>
<dbReference type="Proteomes" id="UP000295169">
    <property type="component" value="Unassembled WGS sequence"/>
</dbReference>
<dbReference type="InterPro" id="IPR013321">
    <property type="entry name" value="Arc_rbn_hlx_hlx"/>
</dbReference>
<feature type="domain" description="Arc-like DNA binding" evidence="2">
    <location>
        <begin position="2"/>
        <end position="45"/>
    </location>
</feature>
<protein>
    <submittedName>
        <fullName evidence="3">Arc-like DNA binding dprotein</fullName>
    </submittedName>
</protein>
<dbReference type="Gene3D" id="1.10.1220.10">
    <property type="entry name" value="Met repressor-like"/>
    <property type="match status" value="1"/>
</dbReference>
<gene>
    <name evidence="3" type="ORF">EV691_12912</name>
</gene>
<sequence length="118" mass="13584">MSRTDPQFNLRIPQFLRDRVTAAAQANKRSATAEILARLEESFHLEDLSKISEMNQEDLEVIEAMKAGDEPEKLYTADDIKQAITQVFQRLETTGREKGKRPTWNGHGPKPAKRYRQE</sequence>
<dbReference type="GO" id="GO:0003677">
    <property type="term" value="F:DNA binding"/>
    <property type="evidence" value="ECO:0007669"/>
    <property type="project" value="InterPro"/>
</dbReference>
<dbReference type="Pfam" id="PF03869">
    <property type="entry name" value="Arc"/>
    <property type="match status" value="1"/>
</dbReference>
<dbReference type="SUPFAM" id="SSF47598">
    <property type="entry name" value="Ribbon-helix-helix"/>
    <property type="match status" value="1"/>
</dbReference>
<proteinExistence type="predicted"/>
<evidence type="ECO:0000313" key="3">
    <source>
        <dbReference type="EMBL" id="TCL26807.1"/>
    </source>
</evidence>